<feature type="region of interest" description="Disordered" evidence="1">
    <location>
        <begin position="1"/>
        <end position="28"/>
    </location>
</feature>
<dbReference type="AlphaFoldDB" id="A0A0L6UES5"/>
<dbReference type="Proteomes" id="UP000037035">
    <property type="component" value="Unassembled WGS sequence"/>
</dbReference>
<comment type="caution">
    <text evidence="2">The sequence shown here is derived from an EMBL/GenBank/DDBJ whole genome shotgun (WGS) entry which is preliminary data.</text>
</comment>
<keyword evidence="3" id="KW-1185">Reference proteome</keyword>
<evidence type="ECO:0008006" key="4">
    <source>
        <dbReference type="Google" id="ProtNLM"/>
    </source>
</evidence>
<gene>
    <name evidence="2" type="ORF">VP01_7398g1</name>
</gene>
<evidence type="ECO:0000313" key="2">
    <source>
        <dbReference type="EMBL" id="KNZ46290.1"/>
    </source>
</evidence>
<dbReference type="OrthoDB" id="4847360at2759"/>
<dbReference type="EMBL" id="LAVV01012825">
    <property type="protein sequence ID" value="KNZ46290.1"/>
    <property type="molecule type" value="Genomic_DNA"/>
</dbReference>
<protein>
    <recommendedName>
        <fullName evidence="4">DUF4939 domain-containing protein</fullName>
    </recommendedName>
</protein>
<name>A0A0L6UES5_9BASI</name>
<feature type="non-terminal residue" evidence="2">
    <location>
        <position position="1"/>
    </location>
</feature>
<accession>A0A0L6UES5</accession>
<evidence type="ECO:0000256" key="1">
    <source>
        <dbReference type="SAM" id="MobiDB-lite"/>
    </source>
</evidence>
<dbReference type="VEuPathDB" id="FungiDB:VP01_7398g1"/>
<evidence type="ECO:0000313" key="3">
    <source>
        <dbReference type="Proteomes" id="UP000037035"/>
    </source>
</evidence>
<feature type="non-terminal residue" evidence="2">
    <location>
        <position position="135"/>
    </location>
</feature>
<feature type="compositionally biased region" description="Low complexity" evidence="1">
    <location>
        <begin position="7"/>
        <end position="16"/>
    </location>
</feature>
<proteinExistence type="predicted"/>
<reference evidence="2 3" key="1">
    <citation type="submission" date="2015-08" db="EMBL/GenBank/DDBJ databases">
        <title>Next Generation Sequencing and Analysis of the Genome of Puccinia sorghi L Schw, the Causal Agent of Maize Common Rust.</title>
        <authorList>
            <person name="Rochi L."/>
            <person name="Burguener G."/>
            <person name="Darino M."/>
            <person name="Turjanski A."/>
            <person name="Kreff E."/>
            <person name="Dieguez M.J."/>
            <person name="Sacco F."/>
        </authorList>
    </citation>
    <scope>NUCLEOTIDE SEQUENCE [LARGE SCALE GENOMIC DNA]</scope>
    <source>
        <strain evidence="2 3">RO10H11247</strain>
    </source>
</reference>
<sequence length="135" mass="14397">SAPAPTPCSSTTSSTPDCRSFPDSGSTYSSLGAHSPLGSFSATNTHPAPPPCLYKLHTAQLNPAPAPNPIRLAKPQPFDGTCGAAAEVFFSQIALHTITYPERFPTDASKVAFAASFMREYAATWCQLYLNRIFN</sequence>
<organism evidence="2 3">
    <name type="scientific">Puccinia sorghi</name>
    <dbReference type="NCBI Taxonomy" id="27349"/>
    <lineage>
        <taxon>Eukaryota</taxon>
        <taxon>Fungi</taxon>
        <taxon>Dikarya</taxon>
        <taxon>Basidiomycota</taxon>
        <taxon>Pucciniomycotina</taxon>
        <taxon>Pucciniomycetes</taxon>
        <taxon>Pucciniales</taxon>
        <taxon>Pucciniaceae</taxon>
        <taxon>Puccinia</taxon>
    </lineage>
</organism>